<dbReference type="Gene3D" id="1.10.287.950">
    <property type="entry name" value="Methyl-accepting chemotaxis protein"/>
    <property type="match status" value="1"/>
</dbReference>
<dbReference type="GO" id="GO:0007165">
    <property type="term" value="P:signal transduction"/>
    <property type="evidence" value="ECO:0007669"/>
    <property type="project" value="UniProtKB-KW"/>
</dbReference>
<keyword evidence="3" id="KW-1133">Transmembrane helix</keyword>
<feature type="transmembrane region" description="Helical" evidence="3">
    <location>
        <begin position="12"/>
        <end position="32"/>
    </location>
</feature>
<dbReference type="Proteomes" id="UP000037146">
    <property type="component" value="Unassembled WGS sequence"/>
</dbReference>
<dbReference type="RefSeq" id="WP_049680049.1">
    <property type="nucleotide sequence ID" value="NZ_LFZW01000001.1"/>
</dbReference>
<proteinExistence type="predicted"/>
<dbReference type="GO" id="GO:0016020">
    <property type="term" value="C:membrane"/>
    <property type="evidence" value="ECO:0007669"/>
    <property type="project" value="InterPro"/>
</dbReference>
<dbReference type="InterPro" id="IPR004089">
    <property type="entry name" value="MCPsignal_dom"/>
</dbReference>
<evidence type="ECO:0000313" key="6">
    <source>
        <dbReference type="Proteomes" id="UP000037146"/>
    </source>
</evidence>
<keyword evidence="6" id="KW-1185">Reference proteome</keyword>
<sequence length="492" mass="54986">MENIDLLVRRNNWVVLVFAGIITTVQLLNLILGISFSFVATVLGIIYGILAPFAYISNRPRWKDTLALFMKYFNLIVIGAFMFTIVSIDPHMINIMTIYFYVAVMGIYQDKIINGLTILITLAIVSYYFFTQGDVIFHSTNPVDLMYFLLTFCFVSLASILQAYFNNKLQKDVVVQKLEAIESQEKLQQMLDGITQSLASVKGYQLELNQATDGANTRGLEIVALLDETLQTFDAQTKKSKELNKGMESTNNQVDDMTSSITEMHNYVESTKMATHESGSRIDTLESDLVAFNRDIQGTIHLMQELNEETESIEKIIQTISDISKQTNLLALNASIEAARAGEHGKGFAVVAEEVRKLAESSKVSSDSISELLSGIHAKMNTAANTISQSQKSIEKNTVGMVEVKGIFSNVDSYMQNISNQTKDLQDFILNVRSTMQEVGAGVEINLNTTELNKESLDDTLKLVSNQQEEIQSMSEGFIKLEREISLLLDKK</sequence>
<dbReference type="Pfam" id="PF00015">
    <property type="entry name" value="MCPsignal"/>
    <property type="match status" value="1"/>
</dbReference>
<reference evidence="6" key="1">
    <citation type="submission" date="2015-07" db="EMBL/GenBank/DDBJ databases">
        <title>Genome sequencing project for genomic taxonomy and phylogenomics of Bacillus-like bacteria.</title>
        <authorList>
            <person name="Liu B."/>
            <person name="Wang J."/>
            <person name="Zhu Y."/>
            <person name="Liu G."/>
            <person name="Chen Q."/>
            <person name="Chen Z."/>
            <person name="Lan J."/>
            <person name="Che J."/>
            <person name="Ge C."/>
            <person name="Shi H."/>
            <person name="Pan Z."/>
            <person name="Liu X."/>
        </authorList>
    </citation>
    <scope>NUCLEOTIDE SEQUENCE [LARGE SCALE GENOMIC DNA]</scope>
    <source>
        <strain evidence="6">FJAT-27997</strain>
    </source>
</reference>
<dbReference type="EMBL" id="LFZW01000001">
    <property type="protein sequence ID" value="KMY48722.1"/>
    <property type="molecule type" value="Genomic_DNA"/>
</dbReference>
<dbReference type="STRING" id="1679170.AC625_03690"/>
<dbReference type="PATRIC" id="fig|1679170.3.peg.779"/>
<feature type="transmembrane region" description="Helical" evidence="3">
    <location>
        <begin position="38"/>
        <end position="56"/>
    </location>
</feature>
<evidence type="ECO:0000256" key="3">
    <source>
        <dbReference type="SAM" id="Phobius"/>
    </source>
</evidence>
<dbReference type="SUPFAM" id="SSF58104">
    <property type="entry name" value="Methyl-accepting chemotaxis protein (MCP) signaling domain"/>
    <property type="match status" value="1"/>
</dbReference>
<dbReference type="PROSITE" id="PS50111">
    <property type="entry name" value="CHEMOTAXIS_TRANSDUC_2"/>
    <property type="match status" value="1"/>
</dbReference>
<accession>A0A0K9GR18</accession>
<keyword evidence="1 2" id="KW-0807">Transducer</keyword>
<dbReference type="PANTHER" id="PTHR32089:SF112">
    <property type="entry name" value="LYSOZYME-LIKE PROTEIN-RELATED"/>
    <property type="match status" value="1"/>
</dbReference>
<feature type="transmembrane region" description="Helical" evidence="3">
    <location>
        <begin position="113"/>
        <end position="130"/>
    </location>
</feature>
<evidence type="ECO:0000313" key="5">
    <source>
        <dbReference type="EMBL" id="KMY48722.1"/>
    </source>
</evidence>
<organism evidence="5 6">
    <name type="scientific">Peribacillus loiseleuriae</name>
    <dbReference type="NCBI Taxonomy" id="1679170"/>
    <lineage>
        <taxon>Bacteria</taxon>
        <taxon>Bacillati</taxon>
        <taxon>Bacillota</taxon>
        <taxon>Bacilli</taxon>
        <taxon>Bacillales</taxon>
        <taxon>Bacillaceae</taxon>
        <taxon>Peribacillus</taxon>
    </lineage>
</organism>
<keyword evidence="3" id="KW-0812">Transmembrane</keyword>
<evidence type="ECO:0000259" key="4">
    <source>
        <dbReference type="PROSITE" id="PS50111"/>
    </source>
</evidence>
<dbReference type="AlphaFoldDB" id="A0A0K9GR18"/>
<comment type="caution">
    <text evidence="5">The sequence shown here is derived from an EMBL/GenBank/DDBJ whole genome shotgun (WGS) entry which is preliminary data.</text>
</comment>
<feature type="domain" description="Methyl-accepting transducer" evidence="4">
    <location>
        <begin position="211"/>
        <end position="453"/>
    </location>
</feature>
<gene>
    <name evidence="5" type="ORF">AC625_03690</name>
</gene>
<protein>
    <submittedName>
        <fullName evidence="5">Chemotaxis protein</fullName>
    </submittedName>
</protein>
<feature type="transmembrane region" description="Helical" evidence="3">
    <location>
        <begin position="145"/>
        <end position="165"/>
    </location>
</feature>
<evidence type="ECO:0000256" key="1">
    <source>
        <dbReference type="ARBA" id="ARBA00023224"/>
    </source>
</evidence>
<evidence type="ECO:0000256" key="2">
    <source>
        <dbReference type="PROSITE-ProRule" id="PRU00284"/>
    </source>
</evidence>
<name>A0A0K9GR18_9BACI</name>
<dbReference type="PANTHER" id="PTHR32089">
    <property type="entry name" value="METHYL-ACCEPTING CHEMOTAXIS PROTEIN MCPB"/>
    <property type="match status" value="1"/>
</dbReference>
<feature type="transmembrane region" description="Helical" evidence="3">
    <location>
        <begin position="92"/>
        <end position="108"/>
    </location>
</feature>
<dbReference type="SMART" id="SM00283">
    <property type="entry name" value="MA"/>
    <property type="match status" value="1"/>
</dbReference>
<feature type="transmembrane region" description="Helical" evidence="3">
    <location>
        <begin position="68"/>
        <end position="86"/>
    </location>
</feature>
<keyword evidence="3" id="KW-0472">Membrane</keyword>